<gene>
    <name evidence="1" type="ORF">EPA93_23585</name>
</gene>
<dbReference type="AlphaFoldDB" id="A0A4P6JTY9"/>
<dbReference type="OrthoDB" id="9800332at2"/>
<name>A0A4P6JTY9_KTERU</name>
<organism evidence="1 2">
    <name type="scientific">Ktedonosporobacter rubrisoli</name>
    <dbReference type="NCBI Taxonomy" id="2509675"/>
    <lineage>
        <taxon>Bacteria</taxon>
        <taxon>Bacillati</taxon>
        <taxon>Chloroflexota</taxon>
        <taxon>Ktedonobacteria</taxon>
        <taxon>Ktedonobacterales</taxon>
        <taxon>Ktedonosporobacteraceae</taxon>
        <taxon>Ktedonosporobacter</taxon>
    </lineage>
</organism>
<dbReference type="InterPro" id="IPR027417">
    <property type="entry name" value="P-loop_NTPase"/>
</dbReference>
<dbReference type="KEGG" id="kbs:EPA93_23585"/>
<proteinExistence type="predicted"/>
<dbReference type="EMBL" id="CP035758">
    <property type="protein sequence ID" value="QBD78805.1"/>
    <property type="molecule type" value="Genomic_DNA"/>
</dbReference>
<evidence type="ECO:0000313" key="2">
    <source>
        <dbReference type="Proteomes" id="UP000290365"/>
    </source>
</evidence>
<dbReference type="Proteomes" id="UP000290365">
    <property type="component" value="Chromosome"/>
</dbReference>
<dbReference type="InterPro" id="IPR017101">
    <property type="entry name" value="P-loop_ATP/GTP-bd_All4644_prd"/>
</dbReference>
<dbReference type="Pfam" id="PF13671">
    <property type="entry name" value="AAA_33"/>
    <property type="match status" value="1"/>
</dbReference>
<dbReference type="GO" id="GO:0005524">
    <property type="term" value="F:ATP binding"/>
    <property type="evidence" value="ECO:0007669"/>
    <property type="project" value="UniProtKB-KW"/>
</dbReference>
<keyword evidence="1" id="KW-0067">ATP-binding</keyword>
<keyword evidence="2" id="KW-1185">Reference proteome</keyword>
<dbReference type="Gene3D" id="3.40.50.300">
    <property type="entry name" value="P-loop containing nucleotide triphosphate hydrolases"/>
    <property type="match status" value="1"/>
</dbReference>
<protein>
    <submittedName>
        <fullName evidence="1">ATP-binding protein</fullName>
    </submittedName>
</protein>
<keyword evidence="1" id="KW-0547">Nucleotide-binding</keyword>
<dbReference type="PIRSF" id="PIRSF037081">
    <property type="entry name" value="P-loop_All4644_prd"/>
    <property type="match status" value="1"/>
</dbReference>
<reference evidence="1 2" key="1">
    <citation type="submission" date="2019-01" db="EMBL/GenBank/DDBJ databases">
        <title>Ktedonosporobacter rubrisoli SCAWS-G2.</title>
        <authorList>
            <person name="Huang Y."/>
            <person name="Yan B."/>
        </authorList>
    </citation>
    <scope>NUCLEOTIDE SEQUENCE [LARGE SCALE GENOMIC DNA]</scope>
    <source>
        <strain evidence="1 2">SCAWS-G2</strain>
    </source>
</reference>
<accession>A0A4P6JTY9</accession>
<evidence type="ECO:0000313" key="1">
    <source>
        <dbReference type="EMBL" id="QBD78805.1"/>
    </source>
</evidence>
<dbReference type="SUPFAM" id="SSF52540">
    <property type="entry name" value="P-loop containing nucleoside triphosphate hydrolases"/>
    <property type="match status" value="1"/>
</dbReference>
<sequence>MFPMKKLLIICGISFAGKSTLARALTERFHYPEVDVDEVKYELYGSAIQDEELRPEDWERTYAETDQRIEHYLQAGKSVVDASRYFTKQERELARRIAMSQNAELVTIFVDTPKAVAQQRLLANRENPARRNVTDADFAAILEAMEPPTADEQPLVLPYGEQIEHWIARNISALS</sequence>